<evidence type="ECO:0000259" key="10">
    <source>
        <dbReference type="Pfam" id="PF05697"/>
    </source>
</evidence>
<evidence type="ECO:0000256" key="1">
    <source>
        <dbReference type="ARBA" id="ARBA00000971"/>
    </source>
</evidence>
<comment type="similarity">
    <text evidence="3">Belongs to the FKBP-type PPIase family. Tig subfamily.</text>
</comment>
<feature type="domain" description="Trigger factor ribosome-binding bacterial" evidence="10">
    <location>
        <begin position="28"/>
        <end position="141"/>
    </location>
</feature>
<feature type="domain" description="Trigger factor C-terminal" evidence="11">
    <location>
        <begin position="173"/>
        <end position="301"/>
    </location>
</feature>
<evidence type="ECO:0000313" key="13">
    <source>
        <dbReference type="Proteomes" id="UP000229459"/>
    </source>
</evidence>
<evidence type="ECO:0000256" key="7">
    <source>
        <dbReference type="ARBA" id="ARBA00023186"/>
    </source>
</evidence>
<dbReference type="Proteomes" id="UP000229459">
    <property type="component" value="Unassembled WGS sequence"/>
</dbReference>
<name>A0A2H0B949_9BACT</name>
<comment type="subcellular location">
    <subcellularLocation>
        <location evidence="2">Cytoplasm</location>
    </subcellularLocation>
</comment>
<dbReference type="EC" id="5.2.1.8" evidence="4"/>
<dbReference type="GO" id="GO:0051083">
    <property type="term" value="P:'de novo' cotranslational protein folding"/>
    <property type="evidence" value="ECO:0007669"/>
    <property type="project" value="TreeGrafter"/>
</dbReference>
<dbReference type="InterPro" id="IPR008881">
    <property type="entry name" value="Trigger_fac_ribosome-bd_bac"/>
</dbReference>
<comment type="catalytic activity">
    <reaction evidence="1">
        <text>[protein]-peptidylproline (omega=180) = [protein]-peptidylproline (omega=0)</text>
        <dbReference type="Rhea" id="RHEA:16237"/>
        <dbReference type="Rhea" id="RHEA-COMP:10747"/>
        <dbReference type="Rhea" id="RHEA-COMP:10748"/>
        <dbReference type="ChEBI" id="CHEBI:83833"/>
        <dbReference type="ChEBI" id="CHEBI:83834"/>
        <dbReference type="EC" id="5.2.1.8"/>
    </reaction>
</comment>
<dbReference type="EMBL" id="PCSR01000004">
    <property type="protein sequence ID" value="PIP53580.1"/>
    <property type="molecule type" value="Genomic_DNA"/>
</dbReference>
<sequence>MTKKTPKLTELKSDTKTANNAKLSWLPKKTFELEITIPWKTITKTYEKILDKFTAETEIKGFRKGKAPKAKIETYVGKSKIYEAVVEEAVSDAYMTAIKQHNLKPIISPSVNPVSMEENKDWVVKVTSCEYPEIKLGEYEKEVRGIKAKNALWTPDKAGKTEEPKKDSKPNVDEIFETLIKTATVEMSDILIESETSRLLSQLVDQAQTAGITLAQYLDSKGMTKDQLKIQYQKLAENNLKVEFILSEIADDKKMELPMKEVEQLIAKTTDENAKKAYQDPRQKTHLAIMLRKQKVVDYLLSL</sequence>
<evidence type="ECO:0000256" key="8">
    <source>
        <dbReference type="ARBA" id="ARBA00023235"/>
    </source>
</evidence>
<evidence type="ECO:0000256" key="9">
    <source>
        <dbReference type="ARBA" id="ARBA00029986"/>
    </source>
</evidence>
<dbReference type="InterPro" id="IPR027304">
    <property type="entry name" value="Trigger_fact/SurA_dom_sf"/>
</dbReference>
<evidence type="ECO:0000256" key="3">
    <source>
        <dbReference type="ARBA" id="ARBA00005464"/>
    </source>
</evidence>
<dbReference type="GO" id="GO:0003755">
    <property type="term" value="F:peptidyl-prolyl cis-trans isomerase activity"/>
    <property type="evidence" value="ECO:0007669"/>
    <property type="project" value="UniProtKB-KW"/>
</dbReference>
<gene>
    <name evidence="12" type="ORF">COX08_00195</name>
</gene>
<dbReference type="PANTHER" id="PTHR30560:SF3">
    <property type="entry name" value="TRIGGER FACTOR-LIKE PROTEIN TIG, CHLOROPLASTIC"/>
    <property type="match status" value="1"/>
</dbReference>
<accession>A0A2H0B949</accession>
<dbReference type="AlphaFoldDB" id="A0A2H0B949"/>
<dbReference type="GO" id="GO:0015031">
    <property type="term" value="P:protein transport"/>
    <property type="evidence" value="ECO:0007669"/>
    <property type="project" value="InterPro"/>
</dbReference>
<dbReference type="GO" id="GO:0044183">
    <property type="term" value="F:protein folding chaperone"/>
    <property type="evidence" value="ECO:0007669"/>
    <property type="project" value="TreeGrafter"/>
</dbReference>
<dbReference type="GO" id="GO:0043335">
    <property type="term" value="P:protein unfolding"/>
    <property type="evidence" value="ECO:0007669"/>
    <property type="project" value="TreeGrafter"/>
</dbReference>
<dbReference type="InterPro" id="IPR005215">
    <property type="entry name" value="Trig_fac"/>
</dbReference>
<evidence type="ECO:0000256" key="4">
    <source>
        <dbReference type="ARBA" id="ARBA00013194"/>
    </source>
</evidence>
<organism evidence="12 13">
    <name type="scientific">Candidatus Beckwithbacteria bacterium CG23_combo_of_CG06-09_8_20_14_all_34_8</name>
    <dbReference type="NCBI Taxonomy" id="1974497"/>
    <lineage>
        <taxon>Bacteria</taxon>
        <taxon>Candidatus Beckwithiibacteriota</taxon>
    </lineage>
</organism>
<evidence type="ECO:0000313" key="12">
    <source>
        <dbReference type="EMBL" id="PIP53580.1"/>
    </source>
</evidence>
<keyword evidence="6" id="KW-0697">Rotamase</keyword>
<keyword evidence="8" id="KW-0413">Isomerase</keyword>
<proteinExistence type="inferred from homology"/>
<reference evidence="12 13" key="1">
    <citation type="submission" date="2017-09" db="EMBL/GenBank/DDBJ databases">
        <title>Depth-based differentiation of microbial function through sediment-hosted aquifers and enrichment of novel symbionts in the deep terrestrial subsurface.</title>
        <authorList>
            <person name="Probst A.J."/>
            <person name="Ladd B."/>
            <person name="Jarett J.K."/>
            <person name="Geller-Mcgrath D.E."/>
            <person name="Sieber C.M."/>
            <person name="Emerson J.B."/>
            <person name="Anantharaman K."/>
            <person name="Thomas B.C."/>
            <person name="Malmstrom R."/>
            <person name="Stieglmeier M."/>
            <person name="Klingl A."/>
            <person name="Woyke T."/>
            <person name="Ryan C.M."/>
            <person name="Banfield J.F."/>
        </authorList>
    </citation>
    <scope>NUCLEOTIDE SEQUENCE [LARGE SCALE GENOMIC DNA]</scope>
    <source>
        <strain evidence="12">CG23_combo_of_CG06-09_8_20_14_all_34_8</strain>
    </source>
</reference>
<dbReference type="SUPFAM" id="SSF109998">
    <property type="entry name" value="Triger factor/SurA peptide-binding domain-like"/>
    <property type="match status" value="1"/>
</dbReference>
<dbReference type="Pfam" id="PF05698">
    <property type="entry name" value="Trigger_C"/>
    <property type="match status" value="1"/>
</dbReference>
<dbReference type="PANTHER" id="PTHR30560">
    <property type="entry name" value="TRIGGER FACTOR CHAPERONE AND PEPTIDYL-PROLYL CIS/TRANS ISOMERASE"/>
    <property type="match status" value="1"/>
</dbReference>
<dbReference type="Gene3D" id="3.30.70.1050">
    <property type="entry name" value="Trigger factor ribosome-binding domain"/>
    <property type="match status" value="1"/>
</dbReference>
<dbReference type="Gene3D" id="1.10.3120.10">
    <property type="entry name" value="Trigger factor, C-terminal domain"/>
    <property type="match status" value="1"/>
</dbReference>
<dbReference type="GO" id="GO:0043022">
    <property type="term" value="F:ribosome binding"/>
    <property type="evidence" value="ECO:0007669"/>
    <property type="project" value="TreeGrafter"/>
</dbReference>
<dbReference type="InterPro" id="IPR008880">
    <property type="entry name" value="Trigger_fac_C"/>
</dbReference>
<evidence type="ECO:0000256" key="2">
    <source>
        <dbReference type="ARBA" id="ARBA00004496"/>
    </source>
</evidence>
<evidence type="ECO:0000256" key="5">
    <source>
        <dbReference type="ARBA" id="ARBA00016902"/>
    </source>
</evidence>
<keyword evidence="7" id="KW-0143">Chaperone</keyword>
<dbReference type="SUPFAM" id="SSF102735">
    <property type="entry name" value="Trigger factor ribosome-binding domain"/>
    <property type="match status" value="1"/>
</dbReference>
<comment type="caution">
    <text evidence="12">The sequence shown here is derived from an EMBL/GenBank/DDBJ whole genome shotgun (WGS) entry which is preliminary data.</text>
</comment>
<protein>
    <recommendedName>
        <fullName evidence="5">Trigger factor</fullName>
        <ecNumber evidence="4">5.2.1.8</ecNumber>
    </recommendedName>
    <alternativeName>
        <fullName evidence="9">PPIase</fullName>
    </alternativeName>
</protein>
<dbReference type="GO" id="GO:0005737">
    <property type="term" value="C:cytoplasm"/>
    <property type="evidence" value="ECO:0007669"/>
    <property type="project" value="UniProtKB-SubCell"/>
</dbReference>
<dbReference type="InterPro" id="IPR037041">
    <property type="entry name" value="Trigger_fac_C_sf"/>
</dbReference>
<evidence type="ECO:0000256" key="6">
    <source>
        <dbReference type="ARBA" id="ARBA00023110"/>
    </source>
</evidence>
<dbReference type="InterPro" id="IPR036611">
    <property type="entry name" value="Trigger_fac_ribosome-bd_sf"/>
</dbReference>
<dbReference type="Pfam" id="PF05697">
    <property type="entry name" value="Trigger_N"/>
    <property type="match status" value="1"/>
</dbReference>
<evidence type="ECO:0000259" key="11">
    <source>
        <dbReference type="Pfam" id="PF05698"/>
    </source>
</evidence>